<organism evidence="1 2">
    <name type="scientific">Psychrobacillus faecigallinarum</name>
    <dbReference type="NCBI Taxonomy" id="2762235"/>
    <lineage>
        <taxon>Bacteria</taxon>
        <taxon>Bacillati</taxon>
        <taxon>Bacillota</taxon>
        <taxon>Bacilli</taxon>
        <taxon>Bacillales</taxon>
        <taxon>Bacillaceae</taxon>
        <taxon>Psychrobacillus</taxon>
    </lineage>
</organism>
<dbReference type="Proteomes" id="UP000640786">
    <property type="component" value="Unassembled WGS sequence"/>
</dbReference>
<accession>A0ABR8RBI3</accession>
<evidence type="ECO:0000313" key="1">
    <source>
        <dbReference type="EMBL" id="MBD7945104.1"/>
    </source>
</evidence>
<dbReference type="EMBL" id="JACSQO010000007">
    <property type="protein sequence ID" value="MBD7945104.1"/>
    <property type="molecule type" value="Genomic_DNA"/>
</dbReference>
<reference evidence="1 2" key="1">
    <citation type="submission" date="2020-08" db="EMBL/GenBank/DDBJ databases">
        <title>A Genomic Blueprint of the Chicken Gut Microbiome.</title>
        <authorList>
            <person name="Gilroy R."/>
            <person name="Ravi A."/>
            <person name="Getino M."/>
            <person name="Pursley I."/>
            <person name="Horton D.L."/>
            <person name="Alikhan N.-F."/>
            <person name="Baker D."/>
            <person name="Gharbi K."/>
            <person name="Hall N."/>
            <person name="Watson M."/>
            <person name="Adriaenssens E.M."/>
            <person name="Foster-Nyarko E."/>
            <person name="Jarju S."/>
            <person name="Secka A."/>
            <person name="Antonio M."/>
            <person name="Oren A."/>
            <person name="Chaudhuri R."/>
            <person name="La Ragione R.M."/>
            <person name="Hildebrand F."/>
            <person name="Pallen M.J."/>
        </authorList>
    </citation>
    <scope>NUCLEOTIDE SEQUENCE [LARGE SCALE GENOMIC DNA]</scope>
    <source>
        <strain evidence="1 2">Sa2BUA9</strain>
    </source>
</reference>
<proteinExistence type="predicted"/>
<dbReference type="RefSeq" id="WP_191697416.1">
    <property type="nucleotide sequence ID" value="NZ_JACSQO010000007.1"/>
</dbReference>
<comment type="caution">
    <text evidence="1">The sequence shown here is derived from an EMBL/GenBank/DDBJ whole genome shotgun (WGS) entry which is preliminary data.</text>
</comment>
<keyword evidence="2" id="KW-1185">Reference proteome</keyword>
<protein>
    <submittedName>
        <fullName evidence="1">Uncharacterized protein</fullName>
    </submittedName>
</protein>
<name>A0ABR8RBI3_9BACI</name>
<gene>
    <name evidence="1" type="ORF">H9650_13340</name>
</gene>
<evidence type="ECO:0000313" key="2">
    <source>
        <dbReference type="Proteomes" id="UP000640786"/>
    </source>
</evidence>
<sequence>MKQETYLLDVWYFNNGTLKDPFEIWFVVTKTRGYEEYLKVKEQSSEIRFNPYSESLLSNMFRNW</sequence>